<organism evidence="12">
    <name type="scientific">Rhodanobacter sp. IGA1.0</name>
    <dbReference type="NCBI Taxonomy" id="3158582"/>
    <lineage>
        <taxon>Bacteria</taxon>
        <taxon>Pseudomonadati</taxon>
        <taxon>Pseudomonadota</taxon>
        <taxon>Gammaproteobacteria</taxon>
        <taxon>Lysobacterales</taxon>
        <taxon>Rhodanobacteraceae</taxon>
        <taxon>Rhodanobacter</taxon>
    </lineage>
</organism>
<dbReference type="InterPro" id="IPR006697">
    <property type="entry name" value="RecC"/>
</dbReference>
<keyword evidence="5 10" id="KW-0347">Helicase</keyword>
<dbReference type="Gene3D" id="3.40.50.10930">
    <property type="match status" value="1"/>
</dbReference>
<comment type="miscellaneous">
    <text evidence="10">In the RecBCD complex, RecB has a slow 3'-5' helicase, an exonuclease activity and loads RecA onto ssDNA, RecD has a fast 5'-3' helicase activity, while RecC stimulates the ATPase and processivity of the RecB helicase and contributes to recognition of the Chi site.</text>
</comment>
<dbReference type="GO" id="GO:0000724">
    <property type="term" value="P:double-strand break repair via homologous recombination"/>
    <property type="evidence" value="ECO:0007669"/>
    <property type="project" value="UniProtKB-UniRule"/>
</dbReference>
<evidence type="ECO:0000256" key="9">
    <source>
        <dbReference type="ARBA" id="ARBA00023204"/>
    </source>
</evidence>
<dbReference type="Pfam" id="PF17946">
    <property type="entry name" value="RecC_C"/>
    <property type="match status" value="1"/>
</dbReference>
<evidence type="ECO:0000313" key="12">
    <source>
        <dbReference type="EMBL" id="XBS90350.1"/>
    </source>
</evidence>
<evidence type="ECO:0000256" key="6">
    <source>
        <dbReference type="ARBA" id="ARBA00022839"/>
    </source>
</evidence>
<keyword evidence="7 10" id="KW-0067">ATP-binding</keyword>
<dbReference type="PANTHER" id="PTHR30591">
    <property type="entry name" value="RECBCD ENZYME SUBUNIT RECC"/>
    <property type="match status" value="1"/>
</dbReference>
<sequence>MTAARGEIREVVGERQTTGLLIYRASRLEKLLDPLVQLLAVTQPDNVLAPQTIIAAHPGMRHWLNGALARKYGAGGIAANLDILLPSPWIDRLARQQLGQRAVSLPRYQRQHLRWSIHEVLGGDVAALGISDARIASYLRADRTHPSGGVADQARRRFQLGDRLARIYSQYLVYRPDWLRGWERGHFSLVTGNAAEPVLTSTEQRLLAPLWKHLHDKLGAHRGDVVGDLIEQLGRVEAGGEALHVFGVSHLAPSELAVLRAVARHRLVALYVPDPCREYWGGLGRTLPALRLQGAEEQARLDAAEGNDYWADQAHPLLASWGRMGQHFIMELAAGEGDVLSDVRHREDEQALHGMNRLQRVQQGIRALDPSLMQVRLDTPIDRAARADASLRVHSCHTRLRELEVLRDQLLDAIAGTDADGQPIRPADIVVMAPDIQAYVPLIPAVFGVAGHAGGLLPYQLADVAVSRSHPLFGAFRKLLDLPGTRVTAPEVVDLLAVPEICRRLGLDAAGVDELAEWLKASRVAWALDPAFRARFGVPPIAEHTFGWAMDRMLAGYLMADAAEAERQPSVHLPDGTELAPLTGIHGPAAGYLGALDHLLQEVQALCDLSAETRLASNWASELERRFEALFRIDPMDRAARDAQAMVLGFIRTITSEPTAAGEDPLLHFSVVRDLLVERLSAVPEQQRFLMGGITFCGMVPQRAIPFKVVAVLGLNDGDFPRSGSDAGLDLMARYRRLGDRDVRSDDRYLFLETLMSARARLHLSYIGEGVKDGKPRNPAPPLAELLAVLDAAAGLRPDDEADRPWLLRHPLQPFDSRYFDGGDGRLFSYNALFAGMHGRGDQADVAPFLDPGGAAGIDPGATIALRELHAYYRDPARQLLEHRMQVSLDALADDRLPQDEPIEARFAALDTVARKLFFNDALPGWPHAAWPPATAPDWLRLGGVMPPGRAGQQAWQQESAVVGLLLQEAAKLPGFEHAAPAGGSCGIDVPIGGCRVTGQVTHVHRSSIDGGECWQLLRVFGGNGDRLKKEAELGFRERVPMFLDWALLRLHSARAGGTLPALRLRPLLDGDERPWQDGINDWDARFMAADDAGRAARLGELERRLQQLLGWWIEAQSAPRWYFPKSAWAAISERIYPKKRSSRSSDVEAADEPARIDIGSSWIAGHGGVGERDYAPGYSHLLAGEVDFAQGSAELAALAEFALTLYRCISFDASAEVSA</sequence>
<dbReference type="GO" id="GO:0003677">
    <property type="term" value="F:DNA binding"/>
    <property type="evidence" value="ECO:0007669"/>
    <property type="project" value="UniProtKB-UniRule"/>
</dbReference>
<evidence type="ECO:0000256" key="8">
    <source>
        <dbReference type="ARBA" id="ARBA00023125"/>
    </source>
</evidence>
<evidence type="ECO:0000256" key="5">
    <source>
        <dbReference type="ARBA" id="ARBA00022806"/>
    </source>
</evidence>
<comment type="subunit">
    <text evidence="10">Heterotrimer of RecB, RecC and RecD. All subunits contribute to DNA-binding.</text>
</comment>
<dbReference type="InterPro" id="IPR027417">
    <property type="entry name" value="P-loop_NTPase"/>
</dbReference>
<dbReference type="GO" id="GO:0009338">
    <property type="term" value="C:exodeoxyribonuclease V complex"/>
    <property type="evidence" value="ECO:0007669"/>
    <property type="project" value="InterPro"/>
</dbReference>
<dbReference type="NCBIfam" id="TIGR01450">
    <property type="entry name" value="recC"/>
    <property type="match status" value="1"/>
</dbReference>
<dbReference type="AlphaFoldDB" id="A0AAU7QL76"/>
<reference evidence="12" key="1">
    <citation type="submission" date="2024-06" db="EMBL/GenBank/DDBJ databases">
        <authorList>
            <person name="Sun Y."/>
        </authorList>
    </citation>
    <scope>NUCLEOTIDE SEQUENCE</scope>
    <source>
        <strain evidence="12">IGA1.0</strain>
    </source>
</reference>
<dbReference type="HAMAP" id="MF_01486">
    <property type="entry name" value="RecC"/>
    <property type="match status" value="1"/>
</dbReference>
<keyword evidence="1 10" id="KW-0540">Nuclease</keyword>
<keyword evidence="6 10" id="KW-0269">Exonuclease</keyword>
<dbReference type="SUPFAM" id="SSF52980">
    <property type="entry name" value="Restriction endonuclease-like"/>
    <property type="match status" value="1"/>
</dbReference>
<keyword evidence="2 10" id="KW-0547">Nucleotide-binding</keyword>
<keyword evidence="4 10" id="KW-0378">Hydrolase</keyword>
<dbReference type="GO" id="GO:0005524">
    <property type="term" value="F:ATP binding"/>
    <property type="evidence" value="ECO:0007669"/>
    <property type="project" value="UniProtKB-UniRule"/>
</dbReference>
<feature type="domain" description="RecC C-terminal" evidence="11">
    <location>
        <begin position="862"/>
        <end position="1134"/>
    </location>
</feature>
<dbReference type="Gene3D" id="3.40.50.300">
    <property type="entry name" value="P-loop containing nucleotide triphosphate hydrolases"/>
    <property type="match status" value="2"/>
</dbReference>
<keyword evidence="3 10" id="KW-0227">DNA damage</keyword>
<evidence type="ECO:0000256" key="10">
    <source>
        <dbReference type="HAMAP-Rule" id="MF_01486"/>
    </source>
</evidence>
<comment type="similarity">
    <text evidence="10">Belongs to the RecC family.</text>
</comment>
<dbReference type="RefSeq" id="WP_350016495.1">
    <property type="nucleotide sequence ID" value="NZ_CP157948.1"/>
</dbReference>
<dbReference type="PIRSF" id="PIRSF000980">
    <property type="entry name" value="RecC"/>
    <property type="match status" value="1"/>
</dbReference>
<gene>
    <name evidence="10 12" type="primary">recC</name>
    <name evidence="12" type="ORF">ABNK63_01530</name>
</gene>
<evidence type="ECO:0000256" key="2">
    <source>
        <dbReference type="ARBA" id="ARBA00022741"/>
    </source>
</evidence>
<dbReference type="EMBL" id="CP157948">
    <property type="protein sequence ID" value="XBS90350.1"/>
    <property type="molecule type" value="Genomic_DNA"/>
</dbReference>
<proteinExistence type="inferred from homology"/>
<dbReference type="Gene3D" id="1.10.10.160">
    <property type="match status" value="1"/>
</dbReference>
<evidence type="ECO:0000256" key="3">
    <source>
        <dbReference type="ARBA" id="ARBA00022763"/>
    </source>
</evidence>
<name>A0AAU7QL76_9GAMM</name>
<keyword evidence="8 10" id="KW-0238">DNA-binding</keyword>
<evidence type="ECO:0000256" key="1">
    <source>
        <dbReference type="ARBA" id="ARBA00022722"/>
    </source>
</evidence>
<protein>
    <recommendedName>
        <fullName evidence="10">RecBCD enzyme subunit RecC</fullName>
    </recommendedName>
    <alternativeName>
        <fullName evidence="10">Exonuclease V subunit RecC</fullName>
        <shortName evidence="10">ExoV subunit RecC</shortName>
    </alternativeName>
    <alternativeName>
        <fullName evidence="10">Helicase/nuclease RecBCD subunit RecC</fullName>
    </alternativeName>
</protein>
<dbReference type="GO" id="GO:0008854">
    <property type="term" value="F:exodeoxyribonuclease V activity"/>
    <property type="evidence" value="ECO:0007669"/>
    <property type="project" value="InterPro"/>
</dbReference>
<dbReference type="Pfam" id="PF04257">
    <property type="entry name" value="Exonuc_V_gamma"/>
    <property type="match status" value="1"/>
</dbReference>
<accession>A0AAU7QL76</accession>
<evidence type="ECO:0000259" key="11">
    <source>
        <dbReference type="Pfam" id="PF17946"/>
    </source>
</evidence>
<dbReference type="InterPro" id="IPR041500">
    <property type="entry name" value="RecC_C"/>
</dbReference>
<comment type="function">
    <text evidence="10">A helicase/nuclease that prepares dsDNA breaks (DSB) for recombinational DNA repair. Binds to DSBs and unwinds DNA via a highly rapid and processive ATP-dependent bidirectional helicase activity. Unwinds dsDNA until it encounters a Chi (crossover hotspot instigator) sequence from the 3' direction. Cuts ssDNA a few nucleotides 3' to the Chi site. The properties and activities of the enzyme are changed at Chi. The Chi-altered holoenzyme produces a long 3'-ssDNA overhang and facilitates RecA-binding to the ssDNA for homologous DNA recombination and repair. Holoenzyme degrades any linearized DNA that is unable to undergo homologous recombination. In the holoenzyme this subunit recognizes the wild-type Chi sequence, and when added to isolated RecB increases its ATP-dependent helicase processivity.</text>
</comment>
<dbReference type="InterPro" id="IPR013986">
    <property type="entry name" value="DExx_box_DNA_helicase_dom_sf"/>
</dbReference>
<dbReference type="SUPFAM" id="SSF52540">
    <property type="entry name" value="P-loop containing nucleoside triphosphate hydrolases"/>
    <property type="match status" value="2"/>
</dbReference>
<keyword evidence="9 10" id="KW-0234">DNA repair</keyword>
<dbReference type="InterPro" id="IPR011335">
    <property type="entry name" value="Restrct_endonuc-II-like"/>
</dbReference>
<dbReference type="GO" id="GO:0003678">
    <property type="term" value="F:DNA helicase activity"/>
    <property type="evidence" value="ECO:0007669"/>
    <property type="project" value="UniProtKB-UniRule"/>
</dbReference>
<evidence type="ECO:0000256" key="4">
    <source>
        <dbReference type="ARBA" id="ARBA00022801"/>
    </source>
</evidence>
<dbReference type="PANTHER" id="PTHR30591:SF1">
    <property type="entry name" value="RECBCD ENZYME SUBUNIT RECC"/>
    <property type="match status" value="1"/>
</dbReference>
<evidence type="ECO:0000256" key="7">
    <source>
        <dbReference type="ARBA" id="ARBA00022840"/>
    </source>
</evidence>